<organism evidence="1 2">
    <name type="scientific">Manihot esculenta</name>
    <name type="common">Cassava</name>
    <name type="synonym">Jatropha manihot</name>
    <dbReference type="NCBI Taxonomy" id="3983"/>
    <lineage>
        <taxon>Eukaryota</taxon>
        <taxon>Viridiplantae</taxon>
        <taxon>Streptophyta</taxon>
        <taxon>Embryophyta</taxon>
        <taxon>Tracheophyta</taxon>
        <taxon>Spermatophyta</taxon>
        <taxon>Magnoliopsida</taxon>
        <taxon>eudicotyledons</taxon>
        <taxon>Gunneridae</taxon>
        <taxon>Pentapetalae</taxon>
        <taxon>rosids</taxon>
        <taxon>fabids</taxon>
        <taxon>Malpighiales</taxon>
        <taxon>Euphorbiaceae</taxon>
        <taxon>Crotonoideae</taxon>
        <taxon>Manihoteae</taxon>
        <taxon>Manihot</taxon>
    </lineage>
</organism>
<name>A0ACB7GD10_MANES</name>
<protein>
    <submittedName>
        <fullName evidence="1">Uncharacterized protein</fullName>
    </submittedName>
</protein>
<keyword evidence="2" id="KW-1185">Reference proteome</keyword>
<comment type="caution">
    <text evidence="1">The sequence shown here is derived from an EMBL/GenBank/DDBJ whole genome shotgun (WGS) entry which is preliminary data.</text>
</comment>
<dbReference type="EMBL" id="CM004401">
    <property type="protein sequence ID" value="KAG8637679.1"/>
    <property type="molecule type" value="Genomic_DNA"/>
</dbReference>
<evidence type="ECO:0000313" key="1">
    <source>
        <dbReference type="EMBL" id="KAG8637679.1"/>
    </source>
</evidence>
<sequence>MVNLSAKNLGTTVATFCFCIQCTHLFLTVNLKFSFIYSSEKTDKTSPLRSPFSSFHSSKTHLEMASASRIPYQRLKHEDLFGDHEERERLIGRPSSRSWQRLKRMNQRKRFRLKIPSLRRFLRRKVKLVHAAYAKVLKRFKEGQAHFGDLFAGNYLFLQVNPNSLKRFEKAYHRDSNGLPPTLPLPSIA</sequence>
<evidence type="ECO:0000313" key="2">
    <source>
        <dbReference type="Proteomes" id="UP000091857"/>
    </source>
</evidence>
<reference evidence="2" key="1">
    <citation type="journal article" date="2016" name="Nat. Biotechnol.">
        <title>Sequencing wild and cultivated cassava and related species reveals extensive interspecific hybridization and genetic diversity.</title>
        <authorList>
            <person name="Bredeson J.V."/>
            <person name="Lyons J.B."/>
            <person name="Prochnik S.E."/>
            <person name="Wu G.A."/>
            <person name="Ha C.M."/>
            <person name="Edsinger-Gonzales E."/>
            <person name="Grimwood J."/>
            <person name="Schmutz J."/>
            <person name="Rabbi I.Y."/>
            <person name="Egesi C."/>
            <person name="Nauluvula P."/>
            <person name="Lebot V."/>
            <person name="Ndunguru J."/>
            <person name="Mkamilo G."/>
            <person name="Bart R.S."/>
            <person name="Setter T.L."/>
            <person name="Gleadow R.M."/>
            <person name="Kulakow P."/>
            <person name="Ferguson M.E."/>
            <person name="Rounsley S."/>
            <person name="Rokhsar D.S."/>
        </authorList>
    </citation>
    <scope>NUCLEOTIDE SEQUENCE [LARGE SCALE GENOMIC DNA]</scope>
    <source>
        <strain evidence="2">cv. AM560-2</strain>
    </source>
</reference>
<gene>
    <name evidence="1" type="ORF">MANES_15G152600v8</name>
</gene>
<proteinExistence type="predicted"/>
<dbReference type="Proteomes" id="UP000091857">
    <property type="component" value="Chromosome 15"/>
</dbReference>
<accession>A0ACB7GD10</accession>